<dbReference type="AlphaFoldDB" id="A0AAV4F9V9"/>
<proteinExistence type="predicted"/>
<organism evidence="1 2">
    <name type="scientific">Elysia marginata</name>
    <dbReference type="NCBI Taxonomy" id="1093978"/>
    <lineage>
        <taxon>Eukaryota</taxon>
        <taxon>Metazoa</taxon>
        <taxon>Spiralia</taxon>
        <taxon>Lophotrochozoa</taxon>
        <taxon>Mollusca</taxon>
        <taxon>Gastropoda</taxon>
        <taxon>Heterobranchia</taxon>
        <taxon>Euthyneura</taxon>
        <taxon>Panpulmonata</taxon>
        <taxon>Sacoglossa</taxon>
        <taxon>Placobranchoidea</taxon>
        <taxon>Plakobranchidae</taxon>
        <taxon>Elysia</taxon>
    </lineage>
</organism>
<comment type="caution">
    <text evidence="1">The sequence shown here is derived from an EMBL/GenBank/DDBJ whole genome shotgun (WGS) entry which is preliminary data.</text>
</comment>
<sequence length="84" mass="9650">MQAIQAVHITWTSLSKRLRYGRWTKNSFVQWVSVAPREAGSSGSIARECFHFTTVHHLDRKTLYFLNMHSINSHASRRSGGNSF</sequence>
<dbReference type="EMBL" id="BMAT01011275">
    <property type="protein sequence ID" value="GFR69796.1"/>
    <property type="molecule type" value="Genomic_DNA"/>
</dbReference>
<reference evidence="1 2" key="1">
    <citation type="journal article" date="2021" name="Elife">
        <title>Chloroplast acquisition without the gene transfer in kleptoplastic sea slugs, Plakobranchus ocellatus.</title>
        <authorList>
            <person name="Maeda T."/>
            <person name="Takahashi S."/>
            <person name="Yoshida T."/>
            <person name="Shimamura S."/>
            <person name="Takaki Y."/>
            <person name="Nagai Y."/>
            <person name="Toyoda A."/>
            <person name="Suzuki Y."/>
            <person name="Arimoto A."/>
            <person name="Ishii H."/>
            <person name="Satoh N."/>
            <person name="Nishiyama T."/>
            <person name="Hasebe M."/>
            <person name="Maruyama T."/>
            <person name="Minagawa J."/>
            <person name="Obokata J."/>
            <person name="Shigenobu S."/>
        </authorList>
    </citation>
    <scope>NUCLEOTIDE SEQUENCE [LARGE SCALE GENOMIC DNA]</scope>
</reference>
<keyword evidence="2" id="KW-1185">Reference proteome</keyword>
<protein>
    <submittedName>
        <fullName evidence="1">Uncharacterized protein</fullName>
    </submittedName>
</protein>
<accession>A0AAV4F9V9</accession>
<dbReference type="Proteomes" id="UP000762676">
    <property type="component" value="Unassembled WGS sequence"/>
</dbReference>
<evidence type="ECO:0000313" key="1">
    <source>
        <dbReference type="EMBL" id="GFR69796.1"/>
    </source>
</evidence>
<evidence type="ECO:0000313" key="2">
    <source>
        <dbReference type="Proteomes" id="UP000762676"/>
    </source>
</evidence>
<name>A0AAV4F9V9_9GAST</name>
<gene>
    <name evidence="1" type="ORF">ElyMa_005641100</name>
</gene>